<evidence type="ECO:0000256" key="5">
    <source>
        <dbReference type="SAM" id="MobiDB-lite"/>
    </source>
</evidence>
<organism evidence="8 9">
    <name type="scientific">Extremus antarcticus</name>
    <dbReference type="NCBI Taxonomy" id="702011"/>
    <lineage>
        <taxon>Eukaryota</taxon>
        <taxon>Fungi</taxon>
        <taxon>Dikarya</taxon>
        <taxon>Ascomycota</taxon>
        <taxon>Pezizomycotina</taxon>
        <taxon>Dothideomycetes</taxon>
        <taxon>Dothideomycetidae</taxon>
        <taxon>Mycosphaerellales</taxon>
        <taxon>Extremaceae</taxon>
        <taxon>Extremus</taxon>
    </lineage>
</organism>
<dbReference type="GO" id="GO:0001003">
    <property type="term" value="F:RNA polymerase III type 2 promoter sequence-specific DNA binding"/>
    <property type="evidence" value="ECO:0007669"/>
    <property type="project" value="TreeGrafter"/>
</dbReference>
<feature type="domain" description="Transcription factor IIIC subunit Tfc1/Sfc1 triple barrel" evidence="7">
    <location>
        <begin position="22"/>
        <end position="168"/>
    </location>
</feature>
<dbReference type="Gene3D" id="3.30.200.160">
    <property type="entry name" value="TFIIIC, subcomplex tauA, subunit Sfc1, barrel domain"/>
    <property type="match status" value="1"/>
</dbReference>
<keyword evidence="3" id="KW-0804">Transcription</keyword>
<accession>A0AAJ0GHJ5</accession>
<evidence type="ECO:0000259" key="7">
    <source>
        <dbReference type="Pfam" id="PF17682"/>
    </source>
</evidence>
<dbReference type="PANTHER" id="PTHR13230">
    <property type="entry name" value="GENERAL TRANSCRIPTION FACTOR IIIC, POLYPEPTIDE 5"/>
    <property type="match status" value="1"/>
</dbReference>
<comment type="caution">
    <text evidence="8">The sequence shown here is derived from an EMBL/GenBank/DDBJ whole genome shotgun (WGS) entry which is preliminary data.</text>
</comment>
<feature type="region of interest" description="Disordered" evidence="5">
    <location>
        <begin position="100"/>
        <end position="128"/>
    </location>
</feature>
<dbReference type="GO" id="GO:0001002">
    <property type="term" value="F:RNA polymerase III type 1 promoter sequence-specific DNA binding"/>
    <property type="evidence" value="ECO:0007669"/>
    <property type="project" value="TreeGrafter"/>
</dbReference>
<reference evidence="8" key="1">
    <citation type="submission" date="2023-04" db="EMBL/GenBank/DDBJ databases">
        <title>Black Yeasts Isolated from many extreme environments.</title>
        <authorList>
            <person name="Coleine C."/>
            <person name="Stajich J.E."/>
            <person name="Selbmann L."/>
        </authorList>
    </citation>
    <scope>NUCLEOTIDE SEQUENCE</scope>
    <source>
        <strain evidence="8">CCFEE 5312</strain>
    </source>
</reference>
<keyword evidence="9" id="KW-1185">Reference proteome</keyword>
<comment type="subcellular location">
    <subcellularLocation>
        <location evidence="1">Nucleus</location>
    </subcellularLocation>
</comment>
<dbReference type="InterPro" id="IPR019136">
    <property type="entry name" value="TF_IIIC_su-5_HTH"/>
</dbReference>
<dbReference type="GO" id="GO:0005634">
    <property type="term" value="C:nucleus"/>
    <property type="evidence" value="ECO:0007669"/>
    <property type="project" value="UniProtKB-SubCell"/>
</dbReference>
<dbReference type="GO" id="GO:0000127">
    <property type="term" value="C:transcription factor TFIIIC complex"/>
    <property type="evidence" value="ECO:0007669"/>
    <property type="project" value="InterPro"/>
</dbReference>
<dbReference type="EMBL" id="JAWDJX010000003">
    <property type="protein sequence ID" value="KAK3057628.1"/>
    <property type="molecule type" value="Genomic_DNA"/>
</dbReference>
<name>A0AAJ0GHJ5_9PEZI</name>
<dbReference type="InterPro" id="IPR040454">
    <property type="entry name" value="TF_IIIC_Tfc1/Sfc1"/>
</dbReference>
<feature type="compositionally biased region" description="Acidic residues" evidence="5">
    <location>
        <begin position="554"/>
        <end position="575"/>
    </location>
</feature>
<dbReference type="GO" id="GO:0006384">
    <property type="term" value="P:transcription initiation at RNA polymerase III promoter"/>
    <property type="evidence" value="ECO:0007669"/>
    <property type="project" value="InterPro"/>
</dbReference>
<dbReference type="InterPro" id="IPR041499">
    <property type="entry name" value="Tfc1/Sfc1_N"/>
</dbReference>
<evidence type="ECO:0000313" key="9">
    <source>
        <dbReference type="Proteomes" id="UP001271007"/>
    </source>
</evidence>
<keyword evidence="2" id="KW-0238">DNA-binding</keyword>
<evidence type="ECO:0000256" key="1">
    <source>
        <dbReference type="ARBA" id="ARBA00004123"/>
    </source>
</evidence>
<keyword evidence="4" id="KW-0539">Nucleus</keyword>
<evidence type="ECO:0000256" key="2">
    <source>
        <dbReference type="ARBA" id="ARBA00023125"/>
    </source>
</evidence>
<dbReference type="InterPro" id="IPR042536">
    <property type="entry name" value="TFIIIC_tauA_Sfc1"/>
</dbReference>
<evidence type="ECO:0000259" key="6">
    <source>
        <dbReference type="Pfam" id="PF09734"/>
    </source>
</evidence>
<dbReference type="Proteomes" id="UP001271007">
    <property type="component" value="Unassembled WGS sequence"/>
</dbReference>
<evidence type="ECO:0000256" key="3">
    <source>
        <dbReference type="ARBA" id="ARBA00023163"/>
    </source>
</evidence>
<feature type="domain" description="Transcription factor IIIC subunit 5 HTH" evidence="6">
    <location>
        <begin position="212"/>
        <end position="357"/>
    </location>
</feature>
<dbReference type="AlphaFoldDB" id="A0AAJ0GHJ5"/>
<gene>
    <name evidence="8" type="primary">TFC1</name>
    <name evidence="8" type="ORF">LTR09_001812</name>
</gene>
<protein>
    <submittedName>
        <fullName evidence="8">Tau 95 subunit of transcription factor TFIIIC</fullName>
    </submittedName>
</protein>
<dbReference type="PANTHER" id="PTHR13230:SF5">
    <property type="entry name" value="GENERAL TRANSCRIPTION FACTOR 3C POLYPEPTIDE 5"/>
    <property type="match status" value="1"/>
</dbReference>
<feature type="compositionally biased region" description="Polar residues" evidence="5">
    <location>
        <begin position="113"/>
        <end position="128"/>
    </location>
</feature>
<feature type="region of interest" description="Disordered" evidence="5">
    <location>
        <begin position="510"/>
        <end position="711"/>
    </location>
</feature>
<dbReference type="Pfam" id="PF09734">
    <property type="entry name" value="Tau95"/>
    <property type="match status" value="1"/>
</dbReference>
<evidence type="ECO:0000313" key="8">
    <source>
        <dbReference type="EMBL" id="KAK3057628.1"/>
    </source>
</evidence>
<dbReference type="Pfam" id="PF17682">
    <property type="entry name" value="Tau95_N"/>
    <property type="match status" value="1"/>
</dbReference>
<evidence type="ECO:0000256" key="4">
    <source>
        <dbReference type="ARBA" id="ARBA00023242"/>
    </source>
</evidence>
<sequence length="711" mass="78562">MAALPLVTDPAPNISVPPSQIVSIEHPCIIKNFQNGFKSLGGEQQLKHVLENDIGDSRSPDIKKGVEPVAGVSLRPDDPFAKKLSSTAVQTGNILVKVTVPKRTGRKRKRGSNEQYQDSLRSQDAAPTSITHADLLRRMQDNADNYKIEAIGVITDAHRFKTLPDFQIRADDVPIMRELRDHIMVPDYDKLKAFNLPAAVQDSSVPTPFPGPPSFLPTGRPAIRQTRQPKNYENIPAHALRDRAPGAPPAPQLRDLTIDHDLPQYPSGPKPDIPPRADIETVVKDILFELETALAKRPIYTRKAYVQLLRGHRETNIRRAFPYLAFYLSEGPWRNTVIKYGVDPRTDPKMRIYQTVSLSKAAAKAIYGPVYGKPSQFFRVFDGTTVIDPDGMFQLCDFTQPLLHRLVHESPVRAKADQKLGWYFNGTIAKIIVIFRDMLIQLANPDRETKMTDEDYEVLANLPDQVTALKECLLDPEHYGTHIRSLAEAIGDEAVYPTYTSIRGYEEVFPDAETKKPARPKRRKSSNLDSMDTAGVGQSSTPKDVEDMAGATADEGEEGGGSDDDGMDFDEDDDPGAATMEEGLATDVLTPQMITAGRSSSLPVRSAGGDTRDAQRAATEPPRAQAVGTDAAGALPTNDDADLATAEDGTQPTKEAADAEGVAQAPLLPDDEDDEDWTAEKERDERRKIQNRGSQRRYRDQTRLMDPFGQL</sequence>
<feature type="compositionally biased region" description="Basic and acidic residues" evidence="5">
    <location>
        <begin position="678"/>
        <end position="688"/>
    </location>
</feature>
<proteinExistence type="predicted"/>